<dbReference type="Proteomes" id="UP000053477">
    <property type="component" value="Unassembled WGS sequence"/>
</dbReference>
<sequence>MSRRRRRALPNEHDVVILLSSPLSRPLSPSCLSPTFHPHPNHPRLHHSSLVLAAIDIRLSVNQERPKTAGSNARWEEDASWFGLERDGRYGLACVRCPTRLLSAKTQASYRLHLSLCQRAAAPARLFQRTFHARREGVERGGIPSLEGSGVLVVACSLSSCPSSQNPG</sequence>
<accession>A0A0H2R1Y6</accession>
<gene>
    <name evidence="1" type="ORF">SCHPADRAFT_730586</name>
</gene>
<protein>
    <submittedName>
        <fullName evidence="1">Uncharacterized protein</fullName>
    </submittedName>
</protein>
<proteinExistence type="predicted"/>
<dbReference type="EMBL" id="KQ086323">
    <property type="protein sequence ID" value="KLO05342.1"/>
    <property type="molecule type" value="Genomic_DNA"/>
</dbReference>
<evidence type="ECO:0000313" key="2">
    <source>
        <dbReference type="Proteomes" id="UP000053477"/>
    </source>
</evidence>
<organism evidence="1 2">
    <name type="scientific">Schizopora paradoxa</name>
    <dbReference type="NCBI Taxonomy" id="27342"/>
    <lineage>
        <taxon>Eukaryota</taxon>
        <taxon>Fungi</taxon>
        <taxon>Dikarya</taxon>
        <taxon>Basidiomycota</taxon>
        <taxon>Agaricomycotina</taxon>
        <taxon>Agaricomycetes</taxon>
        <taxon>Hymenochaetales</taxon>
        <taxon>Schizoporaceae</taxon>
        <taxon>Schizopora</taxon>
    </lineage>
</organism>
<dbReference type="InParanoid" id="A0A0H2R1Y6"/>
<evidence type="ECO:0000313" key="1">
    <source>
        <dbReference type="EMBL" id="KLO05342.1"/>
    </source>
</evidence>
<dbReference type="AlphaFoldDB" id="A0A0H2R1Y6"/>
<keyword evidence="2" id="KW-1185">Reference proteome</keyword>
<name>A0A0H2R1Y6_9AGAM</name>
<reference evidence="1 2" key="1">
    <citation type="submission" date="2015-04" db="EMBL/GenBank/DDBJ databases">
        <title>Complete genome sequence of Schizopora paradoxa KUC8140, a cosmopolitan wood degrader in East Asia.</title>
        <authorList>
            <consortium name="DOE Joint Genome Institute"/>
            <person name="Min B."/>
            <person name="Park H."/>
            <person name="Jang Y."/>
            <person name="Kim J.-J."/>
            <person name="Kim K.H."/>
            <person name="Pangilinan J."/>
            <person name="Lipzen A."/>
            <person name="Riley R."/>
            <person name="Grigoriev I.V."/>
            <person name="Spatafora J.W."/>
            <person name="Choi I.-G."/>
        </authorList>
    </citation>
    <scope>NUCLEOTIDE SEQUENCE [LARGE SCALE GENOMIC DNA]</scope>
    <source>
        <strain evidence="1 2">KUC8140</strain>
    </source>
</reference>